<organism evidence="1 2">
    <name type="scientific">Kingdonia uniflora</name>
    <dbReference type="NCBI Taxonomy" id="39325"/>
    <lineage>
        <taxon>Eukaryota</taxon>
        <taxon>Viridiplantae</taxon>
        <taxon>Streptophyta</taxon>
        <taxon>Embryophyta</taxon>
        <taxon>Tracheophyta</taxon>
        <taxon>Spermatophyta</taxon>
        <taxon>Magnoliopsida</taxon>
        <taxon>Ranunculales</taxon>
        <taxon>Circaeasteraceae</taxon>
        <taxon>Kingdonia</taxon>
    </lineage>
</organism>
<dbReference type="AlphaFoldDB" id="A0A7J7P9R7"/>
<dbReference type="EMBL" id="JACGCM010000119">
    <property type="protein sequence ID" value="KAF6176149.1"/>
    <property type="molecule type" value="Genomic_DNA"/>
</dbReference>
<protein>
    <submittedName>
        <fullName evidence="1">Uncharacterized protein</fullName>
    </submittedName>
</protein>
<proteinExistence type="predicted"/>
<comment type="caution">
    <text evidence="1">The sequence shown here is derived from an EMBL/GenBank/DDBJ whole genome shotgun (WGS) entry which is preliminary data.</text>
</comment>
<sequence length="67" mass="7795">MLNSLEFWPLSPSRSSDLIFRSNDQCLTQNFGQDTNFVRTTSYFVRTKSGKSVCFFMVFEPLDCLKI</sequence>
<evidence type="ECO:0000313" key="1">
    <source>
        <dbReference type="EMBL" id="KAF6176149.1"/>
    </source>
</evidence>
<reference evidence="1 2" key="1">
    <citation type="journal article" date="2020" name="IScience">
        <title>Genome Sequencing of the Endangered Kingdonia uniflora (Circaeasteraceae, Ranunculales) Reveals Potential Mechanisms of Evolutionary Specialization.</title>
        <authorList>
            <person name="Sun Y."/>
            <person name="Deng T."/>
            <person name="Zhang A."/>
            <person name="Moore M.J."/>
            <person name="Landis J.B."/>
            <person name="Lin N."/>
            <person name="Zhang H."/>
            <person name="Zhang X."/>
            <person name="Huang J."/>
            <person name="Zhang X."/>
            <person name="Sun H."/>
            <person name="Wang H."/>
        </authorList>
    </citation>
    <scope>NUCLEOTIDE SEQUENCE [LARGE SCALE GENOMIC DNA]</scope>
    <source>
        <strain evidence="1">TB1705</strain>
        <tissue evidence="1">Leaf</tissue>
    </source>
</reference>
<keyword evidence="2" id="KW-1185">Reference proteome</keyword>
<gene>
    <name evidence="1" type="ORF">GIB67_023440</name>
</gene>
<dbReference type="Proteomes" id="UP000541444">
    <property type="component" value="Unassembled WGS sequence"/>
</dbReference>
<evidence type="ECO:0000313" key="2">
    <source>
        <dbReference type="Proteomes" id="UP000541444"/>
    </source>
</evidence>
<accession>A0A7J7P9R7</accession>
<name>A0A7J7P9R7_9MAGN</name>